<evidence type="ECO:0000313" key="2">
    <source>
        <dbReference type="Proteomes" id="UP000194012"/>
    </source>
</evidence>
<gene>
    <name evidence="1" type="ORF">ROG8370_00970</name>
</gene>
<proteinExistence type="predicted"/>
<reference evidence="2" key="1">
    <citation type="submission" date="2017-03" db="EMBL/GenBank/DDBJ databases">
        <authorList>
            <person name="Rodrigo-Torres L."/>
            <person name="Arahal R.D."/>
            <person name="Lucena T."/>
        </authorList>
    </citation>
    <scope>NUCLEOTIDE SEQUENCE [LARGE SCALE GENOMIC DNA]</scope>
    <source>
        <strain evidence="2">CECT 8370</strain>
    </source>
</reference>
<dbReference type="EMBL" id="FWFJ01000006">
    <property type="protein sequence ID" value="SLN26409.1"/>
    <property type="molecule type" value="Genomic_DNA"/>
</dbReference>
<protein>
    <submittedName>
        <fullName evidence="1">Uncharacterized protein</fullName>
    </submittedName>
</protein>
<keyword evidence="2" id="KW-1185">Reference proteome</keyword>
<accession>A0A1X6YNB1</accession>
<sequence length="84" mass="8962">MRTLSKGPVRFLLKKTGARGESGLDVGSGGSDASVAAIDIVLKPPDVLNPEIDSVVALSNGGHLMKWEGPLKHDRFRNWPDADP</sequence>
<name>A0A1X6YNB1_9RHOB</name>
<evidence type="ECO:0000313" key="1">
    <source>
        <dbReference type="EMBL" id="SLN26409.1"/>
    </source>
</evidence>
<dbReference type="Proteomes" id="UP000194012">
    <property type="component" value="Unassembled WGS sequence"/>
</dbReference>
<organism evidence="1 2">
    <name type="scientific">Roseovarius gaetbuli</name>
    <dbReference type="NCBI Taxonomy" id="1356575"/>
    <lineage>
        <taxon>Bacteria</taxon>
        <taxon>Pseudomonadati</taxon>
        <taxon>Pseudomonadota</taxon>
        <taxon>Alphaproteobacteria</taxon>
        <taxon>Rhodobacterales</taxon>
        <taxon>Roseobacteraceae</taxon>
        <taxon>Roseovarius</taxon>
    </lineage>
</organism>
<dbReference type="AlphaFoldDB" id="A0A1X6YNB1"/>